<keyword evidence="8" id="KW-0521">NADP</keyword>
<comment type="cofactor">
    <cofactor evidence="1">
        <name>FMN</name>
        <dbReference type="ChEBI" id="CHEBI:58210"/>
    </cofactor>
</comment>
<dbReference type="Gramene" id="ORUFI04G15070.2">
    <property type="protein sequence ID" value="ORUFI04G15070.2"/>
    <property type="gene ID" value="ORUFI04G15070"/>
</dbReference>
<accession>A0A0E0P9N2</accession>
<keyword evidence="7" id="KW-0276">Fatty acid metabolism</keyword>
<feature type="domain" description="NADH:flavin oxidoreductase/NADH oxidase N-terminal" evidence="13">
    <location>
        <begin position="588"/>
        <end position="764"/>
    </location>
</feature>
<evidence type="ECO:0000313" key="15">
    <source>
        <dbReference type="Proteomes" id="UP000008022"/>
    </source>
</evidence>
<evidence type="ECO:0000256" key="9">
    <source>
        <dbReference type="ARBA" id="ARBA00023002"/>
    </source>
</evidence>
<evidence type="ECO:0000256" key="10">
    <source>
        <dbReference type="ARBA" id="ARBA00023098"/>
    </source>
</evidence>
<feature type="compositionally biased region" description="Basic residues" evidence="12">
    <location>
        <begin position="242"/>
        <end position="255"/>
    </location>
</feature>
<proteinExistence type="inferred from homology"/>
<organism evidence="14 15">
    <name type="scientific">Oryza rufipogon</name>
    <name type="common">Brownbeard rice</name>
    <name type="synonym">Asian wild rice</name>
    <dbReference type="NCBI Taxonomy" id="4529"/>
    <lineage>
        <taxon>Eukaryota</taxon>
        <taxon>Viridiplantae</taxon>
        <taxon>Streptophyta</taxon>
        <taxon>Embryophyta</taxon>
        <taxon>Tracheophyta</taxon>
        <taxon>Spermatophyta</taxon>
        <taxon>Magnoliopsida</taxon>
        <taxon>Liliopsida</taxon>
        <taxon>Poales</taxon>
        <taxon>Poaceae</taxon>
        <taxon>BOP clade</taxon>
        <taxon>Oryzoideae</taxon>
        <taxon>Oryzeae</taxon>
        <taxon>Oryzinae</taxon>
        <taxon>Oryza</taxon>
    </lineage>
</organism>
<dbReference type="EnsemblPlants" id="ORUFI04G15070.2">
    <property type="protein sequence ID" value="ORUFI04G15070.2"/>
    <property type="gene ID" value="ORUFI04G15070"/>
</dbReference>
<dbReference type="InterPro" id="IPR013785">
    <property type="entry name" value="Aldolase_TIM"/>
</dbReference>
<evidence type="ECO:0000256" key="4">
    <source>
        <dbReference type="ARBA" id="ARBA00022630"/>
    </source>
</evidence>
<dbReference type="GO" id="GO:0016491">
    <property type="term" value="F:oxidoreductase activity"/>
    <property type="evidence" value="ECO:0007669"/>
    <property type="project" value="UniProtKB-KW"/>
</dbReference>
<protein>
    <recommendedName>
        <fullName evidence="13">NADH:flavin oxidoreductase/NADH oxidase N-terminal domain-containing protein</fullName>
    </recommendedName>
</protein>
<sequence length="834" mass="90862">MGIATSDRGQISAVENHIPRLPDTLTRITKGADSSPLEVASYLKLLMGVFQKGEDQKGESANMKPIPLLSSYDMGKFNLSHRVVLAPLTRSRSYGNLPQSHAMEYYSQRATKGGLLIAEATGVSSDAQGMSVIPHTPGIWTKEQVEAWKPIVDAVHAKGGIFFCQIWHVGRASDMEERPISSTDKPIEKTEENYFLGFSTPRSLTVEEIPDVIKHFTLAAKNALEAGSRRKRLPPGPVHEGRRQRPRRRVRRRHGGGVAGRCRFALEVVDAVAAEAGAGRTGVRLSPYSRCLDCADSDPDALAAHMARELGSRGVLYCNVVEPEMVATPAEGGSGGETMRIPHRLRAVREAFAGTLMVGGGYDREEGNWAVAGGYADLVVYGRLFLANPDLPRRFRLGAPLNGYDRATFYTADPVAGYTDYPFLDDDGDDGLAASAASASSNKSGDQDGLAGGRCGQWEQEWRITMPAQRGAAAEGLRLGGKATAGGRLARHGENHVLIPQGREERRGEGAGQGRGGKMSSTAPLLTPYKMGRFDLSHRVVLAPLTRQRSYGNVPQPHAILYYQQRTTKGGLLIAEATGISDTAQGVAARNAIEAGFDGVEIHGAHGYLIDQFLKDQVNDRSDKYGGSLENRCRFALEVVQAVTDEIGADKVGIRLSPFASYSEAADSNPEALGLYMANALNKFGILYCHMVEPRMVKLGEKFETPHSLRPIRDAFKGTFIAAGGYNKEDGNKAVSTGYTDLVAYGRLFLSNPDLPERFEIDAPLNKYNRETFYISDPVIGYTDYPFLPSDGHTGQVIRIQTAQKELTKARRTSPCPSPYVFTKQKFVYPVFVL</sequence>
<evidence type="ECO:0000256" key="1">
    <source>
        <dbReference type="ARBA" id="ARBA00001917"/>
    </source>
</evidence>
<reference evidence="15" key="1">
    <citation type="submission" date="2013-06" db="EMBL/GenBank/DDBJ databases">
        <authorList>
            <person name="Zhao Q."/>
        </authorList>
    </citation>
    <scope>NUCLEOTIDE SEQUENCE</scope>
    <source>
        <strain evidence="15">cv. W1943</strain>
    </source>
</reference>
<feature type="region of interest" description="Disordered" evidence="12">
    <location>
        <begin position="227"/>
        <end position="255"/>
    </location>
</feature>
<evidence type="ECO:0000256" key="7">
    <source>
        <dbReference type="ARBA" id="ARBA00022832"/>
    </source>
</evidence>
<evidence type="ECO:0000256" key="3">
    <source>
        <dbReference type="ARBA" id="ARBA00022516"/>
    </source>
</evidence>
<feature type="region of interest" description="Disordered" evidence="12">
    <location>
        <begin position="502"/>
        <end position="523"/>
    </location>
</feature>
<evidence type="ECO:0000256" key="8">
    <source>
        <dbReference type="ARBA" id="ARBA00022857"/>
    </source>
</evidence>
<dbReference type="GO" id="GO:0010181">
    <property type="term" value="F:FMN binding"/>
    <property type="evidence" value="ECO:0007669"/>
    <property type="project" value="InterPro"/>
</dbReference>
<dbReference type="Pfam" id="PF00724">
    <property type="entry name" value="Oxidored_FMN"/>
    <property type="match status" value="4"/>
</dbReference>
<dbReference type="InterPro" id="IPR045247">
    <property type="entry name" value="Oye-like"/>
</dbReference>
<feature type="region of interest" description="Disordered" evidence="12">
    <location>
        <begin position="433"/>
        <end position="453"/>
    </location>
</feature>
<dbReference type="AlphaFoldDB" id="A0A0E0P9N2"/>
<dbReference type="GO" id="GO:0031408">
    <property type="term" value="P:oxylipin biosynthetic process"/>
    <property type="evidence" value="ECO:0007669"/>
    <property type="project" value="UniProtKB-KW"/>
</dbReference>
<keyword evidence="5" id="KW-0288">FMN</keyword>
<keyword evidence="10" id="KW-0443">Lipid metabolism</keyword>
<feature type="domain" description="NADH:flavin oxidoreductase/NADH oxidase N-terminal" evidence="13">
    <location>
        <begin position="254"/>
        <end position="401"/>
    </location>
</feature>
<evidence type="ECO:0000259" key="13">
    <source>
        <dbReference type="Pfam" id="PF00724"/>
    </source>
</evidence>
<keyword evidence="6" id="KW-0925">Oxylipin biosynthesis</keyword>
<evidence type="ECO:0000256" key="12">
    <source>
        <dbReference type="SAM" id="MobiDB-lite"/>
    </source>
</evidence>
<keyword evidence="9" id="KW-0560">Oxidoreductase</keyword>
<evidence type="ECO:0000313" key="14">
    <source>
        <dbReference type="EnsemblPlants" id="ORUFI04G15070.2"/>
    </source>
</evidence>
<dbReference type="InterPro" id="IPR001155">
    <property type="entry name" value="OxRdtase_FMN_N"/>
</dbReference>
<dbReference type="PANTHER" id="PTHR22893:SF113">
    <property type="entry name" value="12-OXOPHYTODIENOATE REDUCTASE 13-RELATED"/>
    <property type="match status" value="1"/>
</dbReference>
<comment type="similarity">
    <text evidence="2">Belongs to the NADH:flavin oxidoreductase/NADH oxidase family.</text>
</comment>
<dbReference type="PANTHER" id="PTHR22893">
    <property type="entry name" value="NADH OXIDOREDUCTASE-RELATED"/>
    <property type="match status" value="1"/>
</dbReference>
<keyword evidence="15" id="KW-1185">Reference proteome</keyword>
<evidence type="ECO:0000256" key="6">
    <source>
        <dbReference type="ARBA" id="ARBA00022767"/>
    </source>
</evidence>
<keyword evidence="3" id="KW-0444">Lipid biosynthesis</keyword>
<keyword evidence="11" id="KW-0275">Fatty acid biosynthesis</keyword>
<dbReference type="SUPFAM" id="SSF51395">
    <property type="entry name" value="FMN-linked oxidoreductases"/>
    <property type="match status" value="2"/>
</dbReference>
<keyword evidence="4" id="KW-0285">Flavoprotein</keyword>
<dbReference type="Proteomes" id="UP000008022">
    <property type="component" value="Unassembled WGS sequence"/>
</dbReference>
<feature type="domain" description="NADH:flavin oxidoreductase/NADH oxidase N-terminal" evidence="13">
    <location>
        <begin position="525"/>
        <end position="586"/>
    </location>
</feature>
<dbReference type="Gene3D" id="3.20.20.70">
    <property type="entry name" value="Aldolase class I"/>
    <property type="match status" value="4"/>
</dbReference>
<evidence type="ECO:0000256" key="11">
    <source>
        <dbReference type="ARBA" id="ARBA00023160"/>
    </source>
</evidence>
<dbReference type="GO" id="GO:0009695">
    <property type="term" value="P:jasmonic acid biosynthetic process"/>
    <property type="evidence" value="ECO:0007669"/>
    <property type="project" value="UniProtKB-ARBA"/>
</dbReference>
<feature type="domain" description="NADH:flavin oxidoreductase/NADH oxidase N-terminal" evidence="13">
    <location>
        <begin position="73"/>
        <end position="227"/>
    </location>
</feature>
<reference evidence="14" key="2">
    <citation type="submission" date="2015-06" db="UniProtKB">
        <authorList>
            <consortium name="EnsemblPlants"/>
        </authorList>
    </citation>
    <scope>IDENTIFICATION</scope>
</reference>
<name>A0A0E0P9N2_ORYRU</name>
<dbReference type="FunFam" id="3.20.20.70:FF:000073">
    <property type="entry name" value="12-oxophytodienoate reductase 3"/>
    <property type="match status" value="1"/>
</dbReference>
<evidence type="ECO:0000256" key="2">
    <source>
        <dbReference type="ARBA" id="ARBA00005979"/>
    </source>
</evidence>
<evidence type="ECO:0000256" key="5">
    <source>
        <dbReference type="ARBA" id="ARBA00022643"/>
    </source>
</evidence>